<evidence type="ECO:0000256" key="1">
    <source>
        <dbReference type="ARBA" id="ARBA00004141"/>
    </source>
</evidence>
<evidence type="ECO:0000256" key="2">
    <source>
        <dbReference type="ARBA" id="ARBA00022448"/>
    </source>
</evidence>
<evidence type="ECO:0000256" key="6">
    <source>
        <dbReference type="ARBA" id="ARBA00023053"/>
    </source>
</evidence>
<evidence type="ECO:0000256" key="5">
    <source>
        <dbReference type="ARBA" id="ARBA00022989"/>
    </source>
</evidence>
<accession>A0AAE1DAE2</accession>
<keyword evidence="5" id="KW-1133">Transmembrane helix</keyword>
<organism evidence="12 13">
    <name type="scientific">Elysia crispata</name>
    <name type="common">lettuce slug</name>
    <dbReference type="NCBI Taxonomy" id="231223"/>
    <lineage>
        <taxon>Eukaryota</taxon>
        <taxon>Metazoa</taxon>
        <taxon>Spiralia</taxon>
        <taxon>Lophotrochozoa</taxon>
        <taxon>Mollusca</taxon>
        <taxon>Gastropoda</taxon>
        <taxon>Heterobranchia</taxon>
        <taxon>Euthyneura</taxon>
        <taxon>Panpulmonata</taxon>
        <taxon>Sacoglossa</taxon>
        <taxon>Placobranchoidea</taxon>
        <taxon>Plakobranchidae</taxon>
        <taxon>Elysia</taxon>
    </lineage>
</organism>
<dbReference type="EMBL" id="JAWDGP010004587">
    <property type="protein sequence ID" value="KAK3763231.1"/>
    <property type="molecule type" value="Genomic_DNA"/>
</dbReference>
<dbReference type="PANTHER" id="PTHR11690:SF248">
    <property type="entry name" value="PICKPOCKET 17, ISOFORM A"/>
    <property type="match status" value="1"/>
</dbReference>
<evidence type="ECO:0000256" key="3">
    <source>
        <dbReference type="ARBA" id="ARBA00022461"/>
    </source>
</evidence>
<evidence type="ECO:0000256" key="8">
    <source>
        <dbReference type="ARBA" id="ARBA00023136"/>
    </source>
</evidence>
<sequence length="114" mass="12335">MFPTAISINATVERLKSSGKVANVTDFDSFLVESFLLLEIYYESFILERVDSEPAYTWNKLLGDIGGQLGLLLGFSILTAVELLELLAVDIGVGVGLASLFRGRNGKAVAHRGD</sequence>
<dbReference type="PRINTS" id="PR01078">
    <property type="entry name" value="AMINACHANNEL"/>
</dbReference>
<keyword evidence="4 11" id="KW-0812">Transmembrane</keyword>
<dbReference type="Pfam" id="PF00858">
    <property type="entry name" value="ASC"/>
    <property type="match status" value="1"/>
</dbReference>
<keyword evidence="3 11" id="KW-0894">Sodium channel</keyword>
<dbReference type="PANTHER" id="PTHR11690">
    <property type="entry name" value="AMILORIDE-SENSITIVE SODIUM CHANNEL-RELATED"/>
    <property type="match status" value="1"/>
</dbReference>
<dbReference type="Proteomes" id="UP001283361">
    <property type="component" value="Unassembled WGS sequence"/>
</dbReference>
<dbReference type="AlphaFoldDB" id="A0AAE1DAE2"/>
<keyword evidence="10 11" id="KW-0407">Ion channel</keyword>
<keyword evidence="8" id="KW-0472">Membrane</keyword>
<protein>
    <submittedName>
        <fullName evidence="12">Uncharacterized protein</fullName>
    </submittedName>
</protein>
<dbReference type="InterPro" id="IPR001873">
    <property type="entry name" value="ENaC"/>
</dbReference>
<keyword evidence="2 11" id="KW-0813">Transport</keyword>
<evidence type="ECO:0000256" key="10">
    <source>
        <dbReference type="ARBA" id="ARBA00023303"/>
    </source>
</evidence>
<comment type="similarity">
    <text evidence="11">Belongs to the amiloride-sensitive sodium channel (TC 1.A.6) family.</text>
</comment>
<dbReference type="Gene3D" id="1.10.287.770">
    <property type="entry name" value="YojJ-like"/>
    <property type="match status" value="1"/>
</dbReference>
<gene>
    <name evidence="12" type="ORF">RRG08_020771</name>
</gene>
<proteinExistence type="inferred from homology"/>
<evidence type="ECO:0000256" key="9">
    <source>
        <dbReference type="ARBA" id="ARBA00023201"/>
    </source>
</evidence>
<reference evidence="12" key="1">
    <citation type="journal article" date="2023" name="G3 (Bethesda)">
        <title>A reference genome for the long-term kleptoplast-retaining sea slug Elysia crispata morphotype clarki.</title>
        <authorList>
            <person name="Eastman K.E."/>
            <person name="Pendleton A.L."/>
            <person name="Shaikh M.A."/>
            <person name="Suttiyut T."/>
            <person name="Ogas R."/>
            <person name="Tomko P."/>
            <person name="Gavelis G."/>
            <person name="Widhalm J.R."/>
            <person name="Wisecaver J.H."/>
        </authorList>
    </citation>
    <scope>NUCLEOTIDE SEQUENCE</scope>
    <source>
        <strain evidence="12">ECLA1</strain>
    </source>
</reference>
<keyword evidence="6" id="KW-0915">Sodium</keyword>
<dbReference type="GO" id="GO:0005886">
    <property type="term" value="C:plasma membrane"/>
    <property type="evidence" value="ECO:0007669"/>
    <property type="project" value="TreeGrafter"/>
</dbReference>
<evidence type="ECO:0000313" key="12">
    <source>
        <dbReference type="EMBL" id="KAK3763231.1"/>
    </source>
</evidence>
<evidence type="ECO:0000256" key="7">
    <source>
        <dbReference type="ARBA" id="ARBA00023065"/>
    </source>
</evidence>
<evidence type="ECO:0000313" key="13">
    <source>
        <dbReference type="Proteomes" id="UP001283361"/>
    </source>
</evidence>
<keyword evidence="7 11" id="KW-0406">Ion transport</keyword>
<comment type="subcellular location">
    <subcellularLocation>
        <location evidence="1">Membrane</location>
        <topology evidence="1">Multi-pass membrane protein</topology>
    </subcellularLocation>
</comment>
<name>A0AAE1DAE2_9GAST</name>
<comment type="caution">
    <text evidence="12">The sequence shown here is derived from an EMBL/GenBank/DDBJ whole genome shotgun (WGS) entry which is preliminary data.</text>
</comment>
<keyword evidence="9 11" id="KW-0739">Sodium transport</keyword>
<evidence type="ECO:0000256" key="4">
    <source>
        <dbReference type="ARBA" id="ARBA00022692"/>
    </source>
</evidence>
<keyword evidence="13" id="KW-1185">Reference proteome</keyword>
<dbReference type="GO" id="GO:0015280">
    <property type="term" value="F:ligand-gated sodium channel activity"/>
    <property type="evidence" value="ECO:0007669"/>
    <property type="project" value="TreeGrafter"/>
</dbReference>
<evidence type="ECO:0000256" key="11">
    <source>
        <dbReference type="RuleBase" id="RU000679"/>
    </source>
</evidence>